<feature type="non-terminal residue" evidence="4">
    <location>
        <position position="283"/>
    </location>
</feature>
<feature type="non-terminal residue" evidence="4">
    <location>
        <position position="1"/>
    </location>
</feature>
<name>A0AAV2HCH8_LYMST</name>
<keyword evidence="1" id="KW-0433">Leucine-rich repeat</keyword>
<dbReference type="SMART" id="SM00369">
    <property type="entry name" value="LRR_TYP"/>
    <property type="match status" value="4"/>
</dbReference>
<dbReference type="SUPFAM" id="SSF52058">
    <property type="entry name" value="L domain-like"/>
    <property type="match status" value="1"/>
</dbReference>
<evidence type="ECO:0000313" key="5">
    <source>
        <dbReference type="Proteomes" id="UP001497497"/>
    </source>
</evidence>
<dbReference type="InterPro" id="IPR050328">
    <property type="entry name" value="Dev_Immune_Receptor"/>
</dbReference>
<dbReference type="PANTHER" id="PTHR24373:SF397">
    <property type="entry name" value="IG-LIKE DOMAIN-CONTAINING PROTEIN"/>
    <property type="match status" value="1"/>
</dbReference>
<dbReference type="InterPro" id="IPR032675">
    <property type="entry name" value="LRR_dom_sf"/>
</dbReference>
<comment type="caution">
    <text evidence="4">The sequence shown here is derived from an EMBL/GenBank/DDBJ whole genome shotgun (WGS) entry which is preliminary data.</text>
</comment>
<dbReference type="InterPro" id="IPR026906">
    <property type="entry name" value="LRR_5"/>
</dbReference>
<dbReference type="PANTHER" id="PTHR24373">
    <property type="entry name" value="SLIT RELATED LEUCINE-RICH REPEAT NEURONAL PROTEIN"/>
    <property type="match status" value="1"/>
</dbReference>
<protein>
    <submittedName>
        <fullName evidence="4">Uncharacterized protein</fullName>
    </submittedName>
</protein>
<dbReference type="Pfam" id="PF13855">
    <property type="entry name" value="LRR_8"/>
    <property type="match status" value="1"/>
</dbReference>
<proteinExistence type="predicted"/>
<reference evidence="4 5" key="1">
    <citation type="submission" date="2024-04" db="EMBL/GenBank/DDBJ databases">
        <authorList>
            <consortium name="Genoscope - CEA"/>
            <person name="William W."/>
        </authorList>
    </citation>
    <scope>NUCLEOTIDE SEQUENCE [LARGE SCALE GENOMIC DNA]</scope>
</reference>
<keyword evidence="2" id="KW-0732">Signal</keyword>
<gene>
    <name evidence="4" type="ORF">GSLYS_00005392001</name>
</gene>
<sequence length="283" mass="32214">PRNTTVLYLDHNELKRIRNNTLEHLTSLRYLSISNNQIKSIQPDAFRGLRNLRYLGLEENDLDQTSESFPENIFTPLENLEELRLMQSKPYETKSYPDQFLGALRRLQTLTIDTVGDTLNFGNEFTNLTRLRSLTITGSVRYINANSFENVAAIKELNVFYLSQIIHVSIKAFQPLVNLESLTLSYMEIGLNNTLSLLHPFVGRNMTKILLDKIGLSVSQQDKTIISHDGSLTAHNTKLLMGICVKSFTLNDSNIYVIESSAFENSTLWDSCLESIDLSYNPL</sequence>
<keyword evidence="5" id="KW-1185">Reference proteome</keyword>
<dbReference type="AlphaFoldDB" id="A0AAV2HCH8"/>
<evidence type="ECO:0000313" key="4">
    <source>
        <dbReference type="EMBL" id="CAL1531297.1"/>
    </source>
</evidence>
<dbReference type="PROSITE" id="PS51450">
    <property type="entry name" value="LRR"/>
    <property type="match status" value="1"/>
</dbReference>
<keyword evidence="3" id="KW-0677">Repeat</keyword>
<evidence type="ECO:0000256" key="3">
    <source>
        <dbReference type="ARBA" id="ARBA00022737"/>
    </source>
</evidence>
<dbReference type="Pfam" id="PF13306">
    <property type="entry name" value="LRR_5"/>
    <property type="match status" value="1"/>
</dbReference>
<accession>A0AAV2HCH8</accession>
<dbReference type="InterPro" id="IPR003591">
    <property type="entry name" value="Leu-rich_rpt_typical-subtyp"/>
</dbReference>
<evidence type="ECO:0000256" key="1">
    <source>
        <dbReference type="ARBA" id="ARBA00022614"/>
    </source>
</evidence>
<dbReference type="GO" id="GO:0005615">
    <property type="term" value="C:extracellular space"/>
    <property type="evidence" value="ECO:0007669"/>
    <property type="project" value="TreeGrafter"/>
</dbReference>
<dbReference type="Proteomes" id="UP001497497">
    <property type="component" value="Unassembled WGS sequence"/>
</dbReference>
<dbReference type="Gene3D" id="3.80.10.10">
    <property type="entry name" value="Ribonuclease Inhibitor"/>
    <property type="match status" value="2"/>
</dbReference>
<dbReference type="InterPro" id="IPR001611">
    <property type="entry name" value="Leu-rich_rpt"/>
</dbReference>
<evidence type="ECO:0000256" key="2">
    <source>
        <dbReference type="ARBA" id="ARBA00022729"/>
    </source>
</evidence>
<dbReference type="GO" id="GO:0031012">
    <property type="term" value="C:extracellular matrix"/>
    <property type="evidence" value="ECO:0007669"/>
    <property type="project" value="TreeGrafter"/>
</dbReference>
<dbReference type="EMBL" id="CAXITT010000084">
    <property type="protein sequence ID" value="CAL1531297.1"/>
    <property type="molecule type" value="Genomic_DNA"/>
</dbReference>
<organism evidence="4 5">
    <name type="scientific">Lymnaea stagnalis</name>
    <name type="common">Great pond snail</name>
    <name type="synonym">Helix stagnalis</name>
    <dbReference type="NCBI Taxonomy" id="6523"/>
    <lineage>
        <taxon>Eukaryota</taxon>
        <taxon>Metazoa</taxon>
        <taxon>Spiralia</taxon>
        <taxon>Lophotrochozoa</taxon>
        <taxon>Mollusca</taxon>
        <taxon>Gastropoda</taxon>
        <taxon>Heterobranchia</taxon>
        <taxon>Euthyneura</taxon>
        <taxon>Panpulmonata</taxon>
        <taxon>Hygrophila</taxon>
        <taxon>Lymnaeoidea</taxon>
        <taxon>Lymnaeidae</taxon>
        <taxon>Lymnaea</taxon>
    </lineage>
</organism>